<protein>
    <submittedName>
        <fullName evidence="1">Uncharacterized protein</fullName>
    </submittedName>
</protein>
<proteinExistence type="predicted"/>
<reference evidence="1" key="1">
    <citation type="journal article" date="2023" name="G3 (Bethesda)">
        <title>Whole genome assembly and annotation of the endangered Caribbean coral Acropora cervicornis.</title>
        <authorList>
            <person name="Selwyn J.D."/>
            <person name="Vollmer S.V."/>
        </authorList>
    </citation>
    <scope>NUCLEOTIDE SEQUENCE</scope>
    <source>
        <strain evidence="1">K2</strain>
    </source>
</reference>
<keyword evidence="2" id="KW-1185">Reference proteome</keyword>
<reference evidence="1" key="2">
    <citation type="journal article" date="2023" name="Science">
        <title>Genomic signatures of disease resistance in endangered staghorn corals.</title>
        <authorList>
            <person name="Vollmer S.V."/>
            <person name="Selwyn J.D."/>
            <person name="Despard B.A."/>
            <person name="Roesel C.L."/>
        </authorList>
    </citation>
    <scope>NUCLEOTIDE SEQUENCE</scope>
    <source>
        <strain evidence="1">K2</strain>
    </source>
</reference>
<name>A0AAD9PXJ0_ACRCE</name>
<gene>
    <name evidence="1" type="ORF">P5673_028292</name>
</gene>
<organism evidence="1 2">
    <name type="scientific">Acropora cervicornis</name>
    <name type="common">Staghorn coral</name>
    <dbReference type="NCBI Taxonomy" id="6130"/>
    <lineage>
        <taxon>Eukaryota</taxon>
        <taxon>Metazoa</taxon>
        <taxon>Cnidaria</taxon>
        <taxon>Anthozoa</taxon>
        <taxon>Hexacorallia</taxon>
        <taxon>Scleractinia</taxon>
        <taxon>Astrocoeniina</taxon>
        <taxon>Acroporidae</taxon>
        <taxon>Acropora</taxon>
    </lineage>
</organism>
<sequence>MSLTQQTEAFECDFLRYPSALSTSLVDLGILADFLYKRFCALQKQLKQYSENVLLAHCLTVADILEYNDFK</sequence>
<dbReference type="AlphaFoldDB" id="A0AAD9PXJ0"/>
<accession>A0AAD9PXJ0</accession>
<evidence type="ECO:0000313" key="2">
    <source>
        <dbReference type="Proteomes" id="UP001249851"/>
    </source>
</evidence>
<comment type="caution">
    <text evidence="1">The sequence shown here is derived from an EMBL/GenBank/DDBJ whole genome shotgun (WGS) entry which is preliminary data.</text>
</comment>
<dbReference type="Proteomes" id="UP001249851">
    <property type="component" value="Unassembled WGS sequence"/>
</dbReference>
<evidence type="ECO:0000313" key="1">
    <source>
        <dbReference type="EMBL" id="KAK2550920.1"/>
    </source>
</evidence>
<dbReference type="EMBL" id="JARQWQ010000104">
    <property type="protein sequence ID" value="KAK2550920.1"/>
    <property type="molecule type" value="Genomic_DNA"/>
</dbReference>